<feature type="transmembrane region" description="Helical" evidence="7">
    <location>
        <begin position="131"/>
        <end position="154"/>
    </location>
</feature>
<evidence type="ECO:0000256" key="2">
    <source>
        <dbReference type="ARBA" id="ARBA00022448"/>
    </source>
</evidence>
<evidence type="ECO:0000256" key="1">
    <source>
        <dbReference type="ARBA" id="ARBA00004651"/>
    </source>
</evidence>
<protein>
    <submittedName>
        <fullName evidence="10">ABC transporter permease</fullName>
    </submittedName>
</protein>
<feature type="region of interest" description="Disordered" evidence="8">
    <location>
        <begin position="1"/>
        <end position="38"/>
    </location>
</feature>
<evidence type="ECO:0000256" key="8">
    <source>
        <dbReference type="SAM" id="MobiDB-lite"/>
    </source>
</evidence>
<evidence type="ECO:0000256" key="3">
    <source>
        <dbReference type="ARBA" id="ARBA00022475"/>
    </source>
</evidence>
<feature type="transmembrane region" description="Helical" evidence="7">
    <location>
        <begin position="245"/>
        <end position="263"/>
    </location>
</feature>
<dbReference type="Pfam" id="PF00528">
    <property type="entry name" value="BPD_transp_1"/>
    <property type="match status" value="1"/>
</dbReference>
<evidence type="ECO:0000256" key="4">
    <source>
        <dbReference type="ARBA" id="ARBA00022692"/>
    </source>
</evidence>
<feature type="domain" description="ABC transmembrane type-1" evidence="9">
    <location>
        <begin position="127"/>
        <end position="316"/>
    </location>
</feature>
<organism evidence="10 11">
    <name type="scientific">Streptomyces gamaensis</name>
    <dbReference type="NCBI Taxonomy" id="1763542"/>
    <lineage>
        <taxon>Bacteria</taxon>
        <taxon>Bacillati</taxon>
        <taxon>Actinomycetota</taxon>
        <taxon>Actinomycetes</taxon>
        <taxon>Kitasatosporales</taxon>
        <taxon>Streptomycetaceae</taxon>
        <taxon>Streptomyces</taxon>
    </lineage>
</organism>
<feature type="transmembrane region" description="Helical" evidence="7">
    <location>
        <begin position="61"/>
        <end position="82"/>
    </location>
</feature>
<evidence type="ECO:0000256" key="5">
    <source>
        <dbReference type="ARBA" id="ARBA00022989"/>
    </source>
</evidence>
<name>A0ABW0YW24_9ACTN</name>
<keyword evidence="3" id="KW-1003">Cell membrane</keyword>
<dbReference type="SUPFAM" id="SSF161098">
    <property type="entry name" value="MetI-like"/>
    <property type="match status" value="1"/>
</dbReference>
<evidence type="ECO:0000259" key="9">
    <source>
        <dbReference type="PROSITE" id="PS50928"/>
    </source>
</evidence>
<feature type="compositionally biased region" description="Low complexity" evidence="8">
    <location>
        <begin position="12"/>
        <end position="35"/>
    </location>
</feature>
<feature type="compositionally biased region" description="Polar residues" evidence="8">
    <location>
        <begin position="1"/>
        <end position="11"/>
    </location>
</feature>
<sequence length="328" mass="34587">MPELNENPSGTASAVAPAPEPAAANAAPAEGTAQKAGKKAAKEATSSLWTNAWRDLRRRPVFVLSAVIIVLLLAISAFPGWFTDTDPKPGDLTHFLQTPNLGHAFEADWFGYDAQGRSIYARVIYGARASIIVGVVTTLIVTVLGGFVGMMAGYFGGWLDAVLSRLTDIFSGVPILLGSLVILQAFTGRTAWTVSAAIGVLGWTQITRVMRGAVITCKQADYVQAARALGAGSGRILLRHVLPNSLAPVIVVATISLGMYISLEATLSYLGIGIQNGISWGGDISDGSEQIRNALHVLLFPAGFLSVTVLAFIMLGDAVRDALDPKLR</sequence>
<dbReference type="PANTHER" id="PTHR43386">
    <property type="entry name" value="OLIGOPEPTIDE TRANSPORT SYSTEM PERMEASE PROTEIN APPC"/>
    <property type="match status" value="1"/>
</dbReference>
<evidence type="ECO:0000313" key="11">
    <source>
        <dbReference type="Proteomes" id="UP001596083"/>
    </source>
</evidence>
<evidence type="ECO:0000313" key="10">
    <source>
        <dbReference type="EMBL" id="MFC5718869.1"/>
    </source>
</evidence>
<feature type="transmembrane region" description="Helical" evidence="7">
    <location>
        <begin position="298"/>
        <end position="319"/>
    </location>
</feature>
<evidence type="ECO:0000256" key="6">
    <source>
        <dbReference type="ARBA" id="ARBA00023136"/>
    </source>
</evidence>
<dbReference type="Pfam" id="PF12911">
    <property type="entry name" value="OppC_N"/>
    <property type="match status" value="1"/>
</dbReference>
<dbReference type="InterPro" id="IPR050366">
    <property type="entry name" value="BP-dependent_transpt_permease"/>
</dbReference>
<dbReference type="InterPro" id="IPR000515">
    <property type="entry name" value="MetI-like"/>
</dbReference>
<dbReference type="InterPro" id="IPR025966">
    <property type="entry name" value="OppC_N"/>
</dbReference>
<accession>A0ABW0YW24</accession>
<dbReference type="PANTHER" id="PTHR43386:SF6">
    <property type="entry name" value="ABC TRANSPORTER PERMEASE PROTEIN"/>
    <property type="match status" value="1"/>
</dbReference>
<keyword evidence="4 7" id="KW-0812">Transmembrane</keyword>
<dbReference type="CDD" id="cd06261">
    <property type="entry name" value="TM_PBP2"/>
    <property type="match status" value="1"/>
</dbReference>
<reference evidence="11" key="1">
    <citation type="journal article" date="2019" name="Int. J. Syst. Evol. Microbiol.">
        <title>The Global Catalogue of Microorganisms (GCM) 10K type strain sequencing project: providing services to taxonomists for standard genome sequencing and annotation.</title>
        <authorList>
            <consortium name="The Broad Institute Genomics Platform"/>
            <consortium name="The Broad Institute Genome Sequencing Center for Infectious Disease"/>
            <person name="Wu L."/>
            <person name="Ma J."/>
        </authorList>
    </citation>
    <scope>NUCLEOTIDE SEQUENCE [LARGE SCALE GENOMIC DNA]</scope>
    <source>
        <strain evidence="11">CGMCC 4.7304</strain>
    </source>
</reference>
<proteinExistence type="inferred from homology"/>
<dbReference type="InterPro" id="IPR035906">
    <property type="entry name" value="MetI-like_sf"/>
</dbReference>
<keyword evidence="11" id="KW-1185">Reference proteome</keyword>
<dbReference type="PROSITE" id="PS50928">
    <property type="entry name" value="ABC_TM1"/>
    <property type="match status" value="1"/>
</dbReference>
<evidence type="ECO:0000256" key="7">
    <source>
        <dbReference type="RuleBase" id="RU363032"/>
    </source>
</evidence>
<gene>
    <name evidence="10" type="ORF">ACFP1Z_01575</name>
</gene>
<comment type="caution">
    <text evidence="10">The sequence shown here is derived from an EMBL/GenBank/DDBJ whole genome shotgun (WGS) entry which is preliminary data.</text>
</comment>
<keyword evidence="2 7" id="KW-0813">Transport</keyword>
<comment type="similarity">
    <text evidence="7">Belongs to the binding-protein-dependent transport system permease family.</text>
</comment>
<dbReference type="EMBL" id="JBHSPB010000001">
    <property type="protein sequence ID" value="MFC5718869.1"/>
    <property type="molecule type" value="Genomic_DNA"/>
</dbReference>
<dbReference type="Proteomes" id="UP001596083">
    <property type="component" value="Unassembled WGS sequence"/>
</dbReference>
<dbReference type="Gene3D" id="1.10.3720.10">
    <property type="entry name" value="MetI-like"/>
    <property type="match status" value="1"/>
</dbReference>
<dbReference type="RefSeq" id="WP_390313861.1">
    <property type="nucleotide sequence ID" value="NZ_JBHSPB010000001.1"/>
</dbReference>
<keyword evidence="6 7" id="KW-0472">Membrane</keyword>
<comment type="subcellular location">
    <subcellularLocation>
        <location evidence="1 7">Cell membrane</location>
        <topology evidence="1 7">Multi-pass membrane protein</topology>
    </subcellularLocation>
</comment>
<feature type="transmembrane region" description="Helical" evidence="7">
    <location>
        <begin position="166"/>
        <end position="186"/>
    </location>
</feature>
<keyword evidence="5 7" id="KW-1133">Transmembrane helix</keyword>